<accession>A0ABR1IJB3</accession>
<keyword evidence="3" id="KW-1185">Reference proteome</keyword>
<organism evidence="1 3">
    <name type="scientific">Marasmiellus scandens</name>
    <dbReference type="NCBI Taxonomy" id="2682957"/>
    <lineage>
        <taxon>Eukaryota</taxon>
        <taxon>Fungi</taxon>
        <taxon>Dikarya</taxon>
        <taxon>Basidiomycota</taxon>
        <taxon>Agaricomycotina</taxon>
        <taxon>Agaricomycetes</taxon>
        <taxon>Agaricomycetidae</taxon>
        <taxon>Agaricales</taxon>
        <taxon>Marasmiineae</taxon>
        <taxon>Omphalotaceae</taxon>
        <taxon>Marasmiellus</taxon>
    </lineage>
</organism>
<dbReference type="Proteomes" id="UP001498398">
    <property type="component" value="Unassembled WGS sequence"/>
</dbReference>
<dbReference type="EMBL" id="JBANRG010000058">
    <property type="protein sequence ID" value="KAK7442455.1"/>
    <property type="molecule type" value="Genomic_DNA"/>
</dbReference>
<dbReference type="EMBL" id="JBANRG010000129">
    <property type="protein sequence ID" value="KAK7434245.1"/>
    <property type="molecule type" value="Genomic_DNA"/>
</dbReference>
<reference evidence="1 3" key="1">
    <citation type="submission" date="2024-01" db="EMBL/GenBank/DDBJ databases">
        <title>A draft genome for the cacao thread blight pathogen Marasmiellus scandens.</title>
        <authorList>
            <person name="Baruah I.K."/>
            <person name="Leung J."/>
            <person name="Bukari Y."/>
            <person name="Amoako-Attah I."/>
            <person name="Meinhardt L.W."/>
            <person name="Bailey B.A."/>
            <person name="Cohen S.P."/>
        </authorList>
    </citation>
    <scope>NUCLEOTIDE SEQUENCE [LARGE SCALE GENOMIC DNA]</scope>
    <source>
        <strain evidence="1 3">GH-19</strain>
    </source>
</reference>
<evidence type="ECO:0008006" key="4">
    <source>
        <dbReference type="Google" id="ProtNLM"/>
    </source>
</evidence>
<evidence type="ECO:0000313" key="3">
    <source>
        <dbReference type="Proteomes" id="UP001498398"/>
    </source>
</evidence>
<name>A0ABR1IJB3_9AGAR</name>
<dbReference type="Gene3D" id="2.80.10.50">
    <property type="match status" value="1"/>
</dbReference>
<evidence type="ECO:0000313" key="1">
    <source>
        <dbReference type="EMBL" id="KAK7434245.1"/>
    </source>
</evidence>
<gene>
    <name evidence="2" type="ORF">VKT23_016052</name>
    <name evidence="1" type="ORF">VKT23_020295</name>
</gene>
<comment type="caution">
    <text evidence="1">The sequence shown here is derived from an EMBL/GenBank/DDBJ whole genome shotgun (WGS) entry which is preliminary data.</text>
</comment>
<sequence length="139" mass="15038">MSLPPGIYLIKNRKTGYYIVPDNGTSSGDKVKTKNIGGDVPTEAKISVSVDQSGLYTLKSDSNLSIADSGKTDLQGKRYLVWQEGDFKWSVKVASAGLWNLKLPNDPKFAADNYSIGANVILMDAGSASETRWEFVNSG</sequence>
<evidence type="ECO:0000313" key="2">
    <source>
        <dbReference type="EMBL" id="KAK7442455.1"/>
    </source>
</evidence>
<protein>
    <recommendedName>
        <fullName evidence="4">Lectin</fullName>
    </recommendedName>
</protein>
<proteinExistence type="predicted"/>